<feature type="chain" id="PRO_5012858616" evidence="1">
    <location>
        <begin position="21"/>
        <end position="172"/>
    </location>
</feature>
<feature type="signal peptide" evidence="1">
    <location>
        <begin position="1"/>
        <end position="20"/>
    </location>
</feature>
<proteinExistence type="predicted"/>
<reference evidence="2 3" key="1">
    <citation type="journal article" date="2002" name="Int. J. Syst. Evol. Microbiol.">
        <title>Sphingopyxis witflariensis sp. nov., isolated from activated sludge.</title>
        <authorList>
            <person name="Kampfer P."/>
            <person name="Witzenberger R."/>
            <person name="Denner E.B."/>
            <person name="Busse H.J."/>
            <person name="Neef A."/>
        </authorList>
    </citation>
    <scope>NUCLEOTIDE SEQUENCE [LARGE SCALE GENOMIC DNA]</scope>
    <source>
        <strain evidence="2 3">DSM 14551</strain>
    </source>
</reference>
<gene>
    <name evidence="2" type="ORF">CDQ91_14915</name>
</gene>
<sequence>MSVTALTLAAALATTAPAAAAMPQGEALTRQIAENDTRLFRAVFEGCDPRALPDLLTPGYRMIHDKDGLAIADRAAFVASMERQCAARAPGGDNAGYRNRRQLVPGSRTIRPMGDWGALEEASHIFFEWNAKESRWDMVGGARYMHVWQWMPTEARFRLSESLSYDHGAAAP</sequence>
<evidence type="ECO:0000256" key="1">
    <source>
        <dbReference type="SAM" id="SignalP"/>
    </source>
</evidence>
<accession>A0A2D0ANA4</accession>
<keyword evidence="1" id="KW-0732">Signal</keyword>
<organism evidence="2 3">
    <name type="scientific">Sphingopyxis witflariensis</name>
    <dbReference type="NCBI Taxonomy" id="173675"/>
    <lineage>
        <taxon>Bacteria</taxon>
        <taxon>Pseudomonadati</taxon>
        <taxon>Pseudomonadota</taxon>
        <taxon>Alphaproteobacteria</taxon>
        <taxon>Sphingomonadales</taxon>
        <taxon>Sphingomonadaceae</taxon>
        <taxon>Sphingopyxis</taxon>
    </lineage>
</organism>
<evidence type="ECO:0000313" key="3">
    <source>
        <dbReference type="Proteomes" id="UP000197097"/>
    </source>
</evidence>
<dbReference type="AlphaFoldDB" id="A0A2D0ANA4"/>
<dbReference type="EMBL" id="NISJ01000008">
    <property type="protein sequence ID" value="OWQ95227.1"/>
    <property type="molecule type" value="Genomic_DNA"/>
</dbReference>
<dbReference type="RefSeq" id="WP_088473529.1">
    <property type="nucleotide sequence ID" value="NZ_NISJ01000008.1"/>
</dbReference>
<name>A0A2D0ANA4_9SPHN</name>
<dbReference type="OrthoDB" id="119951at2"/>
<keyword evidence="3" id="KW-1185">Reference proteome</keyword>
<evidence type="ECO:0000313" key="2">
    <source>
        <dbReference type="EMBL" id="OWQ95227.1"/>
    </source>
</evidence>
<protein>
    <submittedName>
        <fullName evidence="2">DUF4440 domain-containing protein</fullName>
    </submittedName>
</protein>
<dbReference type="Proteomes" id="UP000197097">
    <property type="component" value="Unassembled WGS sequence"/>
</dbReference>
<comment type="caution">
    <text evidence="2">The sequence shown here is derived from an EMBL/GenBank/DDBJ whole genome shotgun (WGS) entry which is preliminary data.</text>
</comment>